<dbReference type="AlphaFoldDB" id="A0A842AGB7"/>
<sequence length="405" mass="46135">MGMFDAFLSLGTGSKKNSFEARKERANFLIEELTANIFFKQLAVQTSVNLIAKTLARCEFKTFEKGKVQKGELYYSLNIQPNQNQSKTAFLNDLVSQLVYSDEGALVVQTDDMQLLVADAYQRNKHAVVPNSYEFVEVNSYTFKRIFFEKDVLFLELNNKQIRTTIDGLYDSYGKLISGSIKNYNRKNARKLVLKIGALFDQEFGKYENDEDEANDVTEGDKRIDDLMNNRFKNFFAEGDSVVTLEEGLGLDDFSNSDTKNQSTSRDIRAAVDDVIDLVAMAFHIPRGLLKGDVADIGQMTNNFLTFCINPIIEQIENELNRKMFTKEEYLAGNRIKISTDRIKSFDLKDVAGSMEVFVRIGAFSVNDVLEFLGKERIDEAWADEHIITKNYAEIEKYLKGGDEE</sequence>
<evidence type="ECO:0000313" key="2">
    <source>
        <dbReference type="Proteomes" id="UP000574104"/>
    </source>
</evidence>
<proteinExistence type="predicted"/>
<name>A0A842AGB7_9LIST</name>
<reference evidence="1 2" key="1">
    <citation type="submission" date="2020-03" db="EMBL/GenBank/DDBJ databases">
        <title>Soil Listeria distribution.</title>
        <authorList>
            <person name="Liao J."/>
            <person name="Wiedmann M."/>
        </authorList>
    </citation>
    <scope>NUCLEOTIDE SEQUENCE [LARGE SCALE GENOMIC DNA]</scope>
    <source>
        <strain evidence="1 2">FSL L7-1299</strain>
    </source>
</reference>
<protein>
    <submittedName>
        <fullName evidence="1">Phage portal protein</fullName>
    </submittedName>
</protein>
<gene>
    <name evidence="1" type="ORF">HB904_09465</name>
</gene>
<dbReference type="Proteomes" id="UP000574104">
    <property type="component" value="Unassembled WGS sequence"/>
</dbReference>
<evidence type="ECO:0000313" key="1">
    <source>
        <dbReference type="EMBL" id="MBC1616417.1"/>
    </source>
</evidence>
<dbReference type="NCBIfam" id="TIGR01537">
    <property type="entry name" value="portal_HK97"/>
    <property type="match status" value="1"/>
</dbReference>
<comment type="caution">
    <text evidence="1">The sequence shown here is derived from an EMBL/GenBank/DDBJ whole genome shotgun (WGS) entry which is preliminary data.</text>
</comment>
<organism evidence="1 2">
    <name type="scientific">Listeria booriae</name>
    <dbReference type="NCBI Taxonomy" id="1552123"/>
    <lineage>
        <taxon>Bacteria</taxon>
        <taxon>Bacillati</taxon>
        <taxon>Bacillota</taxon>
        <taxon>Bacilli</taxon>
        <taxon>Bacillales</taxon>
        <taxon>Listeriaceae</taxon>
        <taxon>Listeria</taxon>
    </lineage>
</organism>
<dbReference type="InterPro" id="IPR006427">
    <property type="entry name" value="Portal_HK97"/>
</dbReference>
<dbReference type="InterPro" id="IPR006944">
    <property type="entry name" value="Phage/GTA_portal"/>
</dbReference>
<accession>A0A842AGB7</accession>
<dbReference type="EMBL" id="JAARSH010000005">
    <property type="protein sequence ID" value="MBC1616417.1"/>
    <property type="molecule type" value="Genomic_DNA"/>
</dbReference>
<dbReference type="Pfam" id="PF04860">
    <property type="entry name" value="Phage_portal"/>
    <property type="match status" value="1"/>
</dbReference>